<dbReference type="SUPFAM" id="SSF54593">
    <property type="entry name" value="Glyoxalase/Bleomycin resistance protein/Dihydroxybiphenyl dioxygenase"/>
    <property type="match status" value="1"/>
</dbReference>
<protein>
    <submittedName>
        <fullName evidence="2">VOC family protein</fullName>
    </submittedName>
</protein>
<gene>
    <name evidence="2" type="ORF">EOK75_00690</name>
</gene>
<dbReference type="EMBL" id="CP039964">
    <property type="protein sequence ID" value="QCO54467.1"/>
    <property type="molecule type" value="Genomic_DNA"/>
</dbReference>
<dbReference type="Pfam" id="PF13468">
    <property type="entry name" value="Glyoxalase_3"/>
    <property type="match status" value="1"/>
</dbReference>
<sequence length="199" mass="21442">MLILDHLALSATTLAEGVEAVETALGVSLATGGEHPLMSTHNRLLGLGDVYLEVIAINPDAPRPPHPRWFDLDHFSGRPRLTNWVLACDDLDTALAHLPQGVGAPTDLARGDLRWRMAIPPDGRLPFAGAHPAVIEWQGPHPAQRLPDSGIRLTQFEVITPDAAALQGLQNDPRVTIIQGATLAMRATFSTPHGPRILE</sequence>
<dbReference type="AlphaFoldDB" id="A0A4P8ECN1"/>
<evidence type="ECO:0000259" key="1">
    <source>
        <dbReference type="Pfam" id="PF13468"/>
    </source>
</evidence>
<proteinExistence type="predicted"/>
<dbReference type="InterPro" id="IPR029068">
    <property type="entry name" value="Glyas_Bleomycin-R_OHBP_Dase"/>
</dbReference>
<evidence type="ECO:0000313" key="3">
    <source>
        <dbReference type="Proteomes" id="UP000298631"/>
    </source>
</evidence>
<dbReference type="Gene3D" id="3.10.180.10">
    <property type="entry name" value="2,3-Dihydroxybiphenyl 1,2-Dioxygenase, domain 1"/>
    <property type="match status" value="1"/>
</dbReference>
<keyword evidence="3" id="KW-1185">Reference proteome</keyword>
<dbReference type="KEGG" id="pseb:EOK75_00690"/>
<dbReference type="OrthoDB" id="8451710at2"/>
<dbReference type="Proteomes" id="UP000298631">
    <property type="component" value="Chromosome"/>
</dbReference>
<evidence type="ECO:0000313" key="2">
    <source>
        <dbReference type="EMBL" id="QCO54467.1"/>
    </source>
</evidence>
<reference evidence="2 3" key="1">
    <citation type="submission" date="2019-05" db="EMBL/GenBank/DDBJ databases">
        <title>Pseudorhodobacter turbinis sp. nov., isolated from the gut of the Korean turban shell.</title>
        <authorList>
            <person name="Jeong Y.-S."/>
            <person name="Kang W.-R."/>
            <person name="Bae J.-W."/>
        </authorList>
    </citation>
    <scope>NUCLEOTIDE SEQUENCE [LARGE SCALE GENOMIC DNA]</scope>
    <source>
        <strain evidence="2 3">S12M18</strain>
    </source>
</reference>
<name>A0A4P8ECN1_9RHOB</name>
<accession>A0A4P8ECN1</accession>
<dbReference type="RefSeq" id="WP_137192151.1">
    <property type="nucleotide sequence ID" value="NZ_CP039964.1"/>
</dbReference>
<organism evidence="2 3">
    <name type="scientific">Pseudorhodobacter turbinis</name>
    <dbReference type="NCBI Taxonomy" id="2500533"/>
    <lineage>
        <taxon>Bacteria</taxon>
        <taxon>Pseudomonadati</taxon>
        <taxon>Pseudomonadota</taxon>
        <taxon>Alphaproteobacteria</taxon>
        <taxon>Rhodobacterales</taxon>
        <taxon>Paracoccaceae</taxon>
        <taxon>Pseudorhodobacter</taxon>
    </lineage>
</organism>
<feature type="domain" description="Glyoxalase-like" evidence="1">
    <location>
        <begin position="4"/>
        <end position="167"/>
    </location>
</feature>
<dbReference type="InterPro" id="IPR025870">
    <property type="entry name" value="Glyoxalase-like_dom"/>
</dbReference>